<reference evidence="5 7" key="2">
    <citation type="submission" date="2018-06" db="EMBL/GenBank/DDBJ databases">
        <authorList>
            <consortium name="IHU Genomes"/>
        </authorList>
    </citation>
    <scope>NUCLEOTIDE SEQUENCE [LARGE SCALE GENOMIC DNA]</scope>
    <source>
        <strain evidence="5 7">NEC25</strain>
    </source>
</reference>
<dbReference type="Proteomes" id="UP001189143">
    <property type="component" value="Unassembled WGS sequence"/>
</dbReference>
<reference evidence="2" key="3">
    <citation type="submission" date="2021-10" db="EMBL/GenBank/DDBJ databases">
        <authorList>
            <person name="Mesa V."/>
        </authorList>
    </citation>
    <scope>NUCLEOTIDE SEQUENCE</scope>
    <source>
        <strain evidence="2">CC3_PB</strain>
    </source>
</reference>
<evidence type="ECO:0000313" key="7">
    <source>
        <dbReference type="Proteomes" id="UP000431451"/>
    </source>
</evidence>
<dbReference type="Proteomes" id="UP000789738">
    <property type="component" value="Unassembled WGS sequence"/>
</dbReference>
<feature type="coiled-coil region" evidence="1">
    <location>
        <begin position="1"/>
        <end position="35"/>
    </location>
</feature>
<evidence type="ECO:0000313" key="3">
    <source>
        <dbReference type="EMBL" id="CAI3593072.1"/>
    </source>
</evidence>
<keyword evidence="6" id="KW-1185">Reference proteome</keyword>
<reference evidence="3" key="4">
    <citation type="submission" date="2022-10" db="EMBL/GenBank/DDBJ databases">
        <authorList>
            <person name="Aires J."/>
            <person name="Mesa V."/>
        </authorList>
    </citation>
    <scope>NUCLEOTIDE SEQUENCE</scope>
    <source>
        <strain evidence="3">Clostridium neonatale JD116</strain>
    </source>
</reference>
<organism evidence="4 6">
    <name type="scientific">Clostridium neonatale</name>
    <dbReference type="NCBI Taxonomy" id="137838"/>
    <lineage>
        <taxon>Bacteria</taxon>
        <taxon>Bacillati</taxon>
        <taxon>Bacillota</taxon>
        <taxon>Clostridia</taxon>
        <taxon>Eubacteriales</taxon>
        <taxon>Clostridiaceae</taxon>
        <taxon>Clostridium</taxon>
    </lineage>
</organism>
<dbReference type="EMBL" id="CAKJVE010000004">
    <property type="protein sequence ID" value="CAG9704865.1"/>
    <property type="molecule type" value="Genomic_DNA"/>
</dbReference>
<protein>
    <submittedName>
        <fullName evidence="4">Uncharacterized protein</fullName>
    </submittedName>
</protein>
<dbReference type="STRING" id="137838.GCA_001458595_03903"/>
<dbReference type="RefSeq" id="WP_058296533.1">
    <property type="nucleotide sequence ID" value="NZ_CAKJVD010000083.1"/>
</dbReference>
<evidence type="ECO:0000313" key="4">
    <source>
        <dbReference type="EMBL" id="PEG32390.1"/>
    </source>
</evidence>
<evidence type="ECO:0000313" key="2">
    <source>
        <dbReference type="EMBL" id="CAG9704865.1"/>
    </source>
</evidence>
<evidence type="ECO:0000313" key="6">
    <source>
        <dbReference type="Proteomes" id="UP000220840"/>
    </source>
</evidence>
<sequence>MSEEDLRIKELLIENDRLKNKIENLKKENKTLYDEYLNYMEYSELTILDLSVEINRLKGIDNTMSNKEFQELFNECKLNELEYYSS</sequence>
<dbReference type="AlphaFoldDB" id="A0A2A7MLF9"/>
<dbReference type="EMBL" id="CAMTCP010000222">
    <property type="protein sequence ID" value="CAI3593072.1"/>
    <property type="molecule type" value="Genomic_DNA"/>
</dbReference>
<evidence type="ECO:0000256" key="1">
    <source>
        <dbReference type="SAM" id="Coils"/>
    </source>
</evidence>
<gene>
    <name evidence="3" type="ORF">CNEO2_20026</name>
    <name evidence="2" type="ORF">CNEO_41498</name>
    <name evidence="5" type="ORF">CNEONATNEC25_03378</name>
    <name evidence="4" type="ORF">CQ394_12060</name>
</gene>
<reference evidence="4 6" key="1">
    <citation type="submission" date="2017-10" db="EMBL/GenBank/DDBJ databases">
        <title>Effective Description of Clostridium neonatale sp. nov. linked to necrotizing enterocolitis in neonates and a clarification of species assignable to the genus Clostridium (Prazmowski 1880) emend. Lawson and Rainey 2016.</title>
        <authorList>
            <person name="Bernard K."/>
            <person name="Burdz T."/>
            <person name="Wiebe D."/>
            <person name="Balcewich B."/>
            <person name="Alfa M."/>
            <person name="Bernier A.-M."/>
        </authorList>
    </citation>
    <scope>NUCLEOTIDE SEQUENCE [LARGE SCALE GENOMIC DNA]</scope>
    <source>
        <strain evidence="4 6">LCDC99A005</strain>
    </source>
</reference>
<dbReference type="Proteomes" id="UP000220840">
    <property type="component" value="Unassembled WGS sequence"/>
</dbReference>
<name>A0A2A7MLF9_9CLOT</name>
<proteinExistence type="predicted"/>
<dbReference type="EMBL" id="PDCJ01000001">
    <property type="protein sequence ID" value="PEG32390.1"/>
    <property type="molecule type" value="Genomic_DNA"/>
</dbReference>
<dbReference type="Proteomes" id="UP000431451">
    <property type="component" value="Unassembled WGS sequence"/>
</dbReference>
<accession>A0A2A7MLF9</accession>
<evidence type="ECO:0000313" key="5">
    <source>
        <dbReference type="EMBL" id="VCT85775.1"/>
    </source>
</evidence>
<keyword evidence="1" id="KW-0175">Coiled coil</keyword>
<dbReference type="EMBL" id="UWJD01000002">
    <property type="protein sequence ID" value="VCT85775.1"/>
    <property type="molecule type" value="Genomic_DNA"/>
</dbReference>
<dbReference type="GeneID" id="68878884"/>